<sequence>MSEGSQRSANAVVSVRVVKSARGVREGLEGGRGVVAPHSGIVEGWPHVTESDQPNLPRRYRERRLPVVA</sequence>
<reference evidence="2 3" key="1">
    <citation type="submission" date="2019-05" db="EMBL/GenBank/DDBJ databases">
        <title>Another draft genome of Portunus trituberculatus and its Hox gene families provides insights of decapod evolution.</title>
        <authorList>
            <person name="Jeong J.-H."/>
            <person name="Song I."/>
            <person name="Kim S."/>
            <person name="Choi T."/>
            <person name="Kim D."/>
            <person name="Ryu S."/>
            <person name="Kim W."/>
        </authorList>
    </citation>
    <scope>NUCLEOTIDE SEQUENCE [LARGE SCALE GENOMIC DNA]</scope>
    <source>
        <tissue evidence="2">Muscle</tissue>
    </source>
</reference>
<keyword evidence="3" id="KW-1185">Reference proteome</keyword>
<dbReference type="Proteomes" id="UP000324222">
    <property type="component" value="Unassembled WGS sequence"/>
</dbReference>
<dbReference type="EMBL" id="VSRR010134140">
    <property type="protein sequence ID" value="MPD02999.1"/>
    <property type="molecule type" value="Genomic_DNA"/>
</dbReference>
<dbReference type="AlphaFoldDB" id="A0A5B7KDC8"/>
<evidence type="ECO:0000313" key="2">
    <source>
        <dbReference type="EMBL" id="MPD02999.1"/>
    </source>
</evidence>
<proteinExistence type="predicted"/>
<gene>
    <name evidence="2" type="ORF">E2C01_098612</name>
</gene>
<accession>A0A5B7KDC8</accession>
<comment type="caution">
    <text evidence="2">The sequence shown here is derived from an EMBL/GenBank/DDBJ whole genome shotgun (WGS) entry which is preliminary data.</text>
</comment>
<name>A0A5B7KDC8_PORTR</name>
<evidence type="ECO:0000256" key="1">
    <source>
        <dbReference type="SAM" id="MobiDB-lite"/>
    </source>
</evidence>
<evidence type="ECO:0000313" key="3">
    <source>
        <dbReference type="Proteomes" id="UP000324222"/>
    </source>
</evidence>
<feature type="region of interest" description="Disordered" evidence="1">
    <location>
        <begin position="44"/>
        <end position="69"/>
    </location>
</feature>
<organism evidence="2 3">
    <name type="scientific">Portunus trituberculatus</name>
    <name type="common">Swimming crab</name>
    <name type="synonym">Neptunus trituberculatus</name>
    <dbReference type="NCBI Taxonomy" id="210409"/>
    <lineage>
        <taxon>Eukaryota</taxon>
        <taxon>Metazoa</taxon>
        <taxon>Ecdysozoa</taxon>
        <taxon>Arthropoda</taxon>
        <taxon>Crustacea</taxon>
        <taxon>Multicrustacea</taxon>
        <taxon>Malacostraca</taxon>
        <taxon>Eumalacostraca</taxon>
        <taxon>Eucarida</taxon>
        <taxon>Decapoda</taxon>
        <taxon>Pleocyemata</taxon>
        <taxon>Brachyura</taxon>
        <taxon>Eubrachyura</taxon>
        <taxon>Portunoidea</taxon>
        <taxon>Portunidae</taxon>
        <taxon>Portuninae</taxon>
        <taxon>Portunus</taxon>
    </lineage>
</organism>
<protein>
    <submittedName>
        <fullName evidence="2">Uncharacterized protein</fullName>
    </submittedName>
</protein>